<accession>A0A165IJU0</accession>
<dbReference type="AlphaFoldDB" id="A0A165IJU0"/>
<feature type="compositionally biased region" description="Low complexity" evidence="1">
    <location>
        <begin position="519"/>
        <end position="533"/>
    </location>
</feature>
<gene>
    <name evidence="2" type="ORF">EXIGLDRAFT_673965</name>
</gene>
<feature type="region of interest" description="Disordered" evidence="1">
    <location>
        <begin position="487"/>
        <end position="542"/>
    </location>
</feature>
<feature type="region of interest" description="Disordered" evidence="1">
    <location>
        <begin position="125"/>
        <end position="250"/>
    </location>
</feature>
<dbReference type="OrthoDB" id="354769at2759"/>
<evidence type="ECO:0000256" key="1">
    <source>
        <dbReference type="SAM" id="MobiDB-lite"/>
    </source>
</evidence>
<feature type="region of interest" description="Disordered" evidence="1">
    <location>
        <begin position="73"/>
        <end position="106"/>
    </location>
</feature>
<dbReference type="InParanoid" id="A0A165IJU0"/>
<reference evidence="2 3" key="1">
    <citation type="journal article" date="2016" name="Mol. Biol. Evol.">
        <title>Comparative Genomics of Early-Diverging Mushroom-Forming Fungi Provides Insights into the Origins of Lignocellulose Decay Capabilities.</title>
        <authorList>
            <person name="Nagy L.G."/>
            <person name="Riley R."/>
            <person name="Tritt A."/>
            <person name="Adam C."/>
            <person name="Daum C."/>
            <person name="Floudas D."/>
            <person name="Sun H."/>
            <person name="Yadav J.S."/>
            <person name="Pangilinan J."/>
            <person name="Larsson K.H."/>
            <person name="Matsuura K."/>
            <person name="Barry K."/>
            <person name="Labutti K."/>
            <person name="Kuo R."/>
            <person name="Ohm R.A."/>
            <person name="Bhattacharya S.S."/>
            <person name="Shirouzu T."/>
            <person name="Yoshinaga Y."/>
            <person name="Martin F.M."/>
            <person name="Grigoriev I.V."/>
            <person name="Hibbett D.S."/>
        </authorList>
    </citation>
    <scope>NUCLEOTIDE SEQUENCE [LARGE SCALE GENOMIC DNA]</scope>
    <source>
        <strain evidence="2 3">HHB12029</strain>
    </source>
</reference>
<name>A0A165IJU0_EXIGL</name>
<feature type="compositionally biased region" description="Polar residues" evidence="1">
    <location>
        <begin position="453"/>
        <end position="464"/>
    </location>
</feature>
<feature type="compositionally biased region" description="Polar residues" evidence="1">
    <location>
        <begin position="414"/>
        <end position="428"/>
    </location>
</feature>
<proteinExistence type="predicted"/>
<feature type="compositionally biased region" description="Low complexity" evidence="1">
    <location>
        <begin position="439"/>
        <end position="449"/>
    </location>
</feature>
<dbReference type="EMBL" id="KV425989">
    <property type="protein sequence ID" value="KZV93502.1"/>
    <property type="molecule type" value="Genomic_DNA"/>
</dbReference>
<protein>
    <submittedName>
        <fullName evidence="2">Uncharacterized protein</fullName>
    </submittedName>
</protein>
<feature type="region of interest" description="Disordered" evidence="1">
    <location>
        <begin position="354"/>
        <end position="464"/>
    </location>
</feature>
<dbReference type="Proteomes" id="UP000077266">
    <property type="component" value="Unassembled WGS sequence"/>
</dbReference>
<keyword evidence="3" id="KW-1185">Reference proteome</keyword>
<feature type="region of interest" description="Disordered" evidence="1">
    <location>
        <begin position="272"/>
        <end position="330"/>
    </location>
</feature>
<feature type="region of interest" description="Disordered" evidence="1">
    <location>
        <begin position="1"/>
        <end position="39"/>
    </location>
</feature>
<organism evidence="2 3">
    <name type="scientific">Exidia glandulosa HHB12029</name>
    <dbReference type="NCBI Taxonomy" id="1314781"/>
    <lineage>
        <taxon>Eukaryota</taxon>
        <taxon>Fungi</taxon>
        <taxon>Dikarya</taxon>
        <taxon>Basidiomycota</taxon>
        <taxon>Agaricomycotina</taxon>
        <taxon>Agaricomycetes</taxon>
        <taxon>Auriculariales</taxon>
        <taxon>Exidiaceae</taxon>
        <taxon>Exidia</taxon>
    </lineage>
</organism>
<evidence type="ECO:0000313" key="2">
    <source>
        <dbReference type="EMBL" id="KZV93502.1"/>
    </source>
</evidence>
<feature type="compositionally biased region" description="Basic and acidic residues" evidence="1">
    <location>
        <begin position="150"/>
        <end position="160"/>
    </location>
</feature>
<feature type="compositionally biased region" description="Low complexity" evidence="1">
    <location>
        <begin position="125"/>
        <end position="138"/>
    </location>
</feature>
<feature type="compositionally biased region" description="Low complexity" evidence="1">
    <location>
        <begin position="174"/>
        <end position="192"/>
    </location>
</feature>
<feature type="compositionally biased region" description="Low complexity" evidence="1">
    <location>
        <begin position="228"/>
        <end position="240"/>
    </location>
</feature>
<evidence type="ECO:0000313" key="3">
    <source>
        <dbReference type="Proteomes" id="UP000077266"/>
    </source>
</evidence>
<sequence>MSKQSQAMTSAPALARNHSKFSKTTPPREPVPLPPTINMLSSSDRADLVRKHKKLAQLLGDSVASVHPFAAADPVGTDGWPPLSNRDTLYMSAQGRRHSSPLSPASHVDFLRSLDSASVASMATATTARSATGGRSASPTSFVDMDDDDSSKRSIGKDDDTPATPKARVRHVDSMASVDSFSSTSTSSTSAVPRRRTHRARSISIDVVASPPGSPHGWVVVSQNATGKPTTVPKQQQQPQDSEEERRRKRTKLVKLHRFLGSRVPTDLVLGIPQPIEDDLPPVAQSQSPEDDQSSPSRVKGWIRRGKRGSGSGSGTASPTLEYEDPLNASELDDRERMINVKRAQKMEKLFGAQPPLGLFHTRTRPYGSTGTVRTAPPVEPGRGHAGSAPSTPQMGARALPPLAGSSHRPRPWSRNSIRPSTSESSQGLLRASMEDQEAQFAYYAAEEAGTSGHASSGSPEFRHYQQSLSSLGAMIDRGDRESLMELFDYVNEGSSDEEAQRAATGGSPSTPSERRRSLPPAARSSAASVLSVMPAPDPRGFGARRRRAAKLAQFFGVSYRDLFGEVLDSIEMGVRDEATKGSMQPDEVQELITRLNALKSRGADMDSKFKN</sequence>